<dbReference type="InterPro" id="IPR000515">
    <property type="entry name" value="MetI-like"/>
</dbReference>
<reference evidence="10" key="1">
    <citation type="submission" date="2017-10" db="EMBL/GenBank/DDBJ databases">
        <authorList>
            <person name="Kravchenko I.K."/>
            <person name="Grouzdev D.S."/>
        </authorList>
    </citation>
    <scope>NUCLEOTIDE SEQUENCE [LARGE SCALE GENOMIC DNA]</scope>
    <source>
        <strain evidence="10">B2</strain>
    </source>
</reference>
<evidence type="ECO:0000259" key="8">
    <source>
        <dbReference type="PROSITE" id="PS50928"/>
    </source>
</evidence>
<dbReference type="Proteomes" id="UP000225379">
    <property type="component" value="Unassembled WGS sequence"/>
</dbReference>
<keyword evidence="4 7" id="KW-0812">Transmembrane</keyword>
<organism evidence="9 10">
    <name type="scientific">Azospirillum palustre</name>
    <dbReference type="NCBI Taxonomy" id="2044885"/>
    <lineage>
        <taxon>Bacteria</taxon>
        <taxon>Pseudomonadati</taxon>
        <taxon>Pseudomonadota</taxon>
        <taxon>Alphaproteobacteria</taxon>
        <taxon>Rhodospirillales</taxon>
        <taxon>Azospirillaceae</taxon>
        <taxon>Azospirillum</taxon>
    </lineage>
</organism>
<keyword evidence="3" id="KW-1003">Cell membrane</keyword>
<dbReference type="SUPFAM" id="SSF161098">
    <property type="entry name" value="MetI-like"/>
    <property type="match status" value="1"/>
</dbReference>
<evidence type="ECO:0000256" key="4">
    <source>
        <dbReference type="ARBA" id="ARBA00022692"/>
    </source>
</evidence>
<proteinExistence type="inferred from homology"/>
<dbReference type="InterPro" id="IPR035906">
    <property type="entry name" value="MetI-like_sf"/>
</dbReference>
<dbReference type="InterPro" id="IPR045621">
    <property type="entry name" value="BPD_transp_1_N"/>
</dbReference>
<dbReference type="EMBL" id="PDKW01000038">
    <property type="protein sequence ID" value="PGH58623.1"/>
    <property type="molecule type" value="Genomic_DNA"/>
</dbReference>
<dbReference type="Pfam" id="PF19300">
    <property type="entry name" value="BPD_transp_1_N"/>
    <property type="match status" value="1"/>
</dbReference>
<dbReference type="RefSeq" id="WP_098735450.1">
    <property type="nucleotide sequence ID" value="NZ_PDKW01000038.1"/>
</dbReference>
<evidence type="ECO:0000256" key="7">
    <source>
        <dbReference type="RuleBase" id="RU363032"/>
    </source>
</evidence>
<dbReference type="PROSITE" id="PS50928">
    <property type="entry name" value="ABC_TM1"/>
    <property type="match status" value="1"/>
</dbReference>
<dbReference type="PANTHER" id="PTHR43163">
    <property type="entry name" value="DIPEPTIDE TRANSPORT SYSTEM PERMEASE PROTEIN DPPB-RELATED"/>
    <property type="match status" value="1"/>
</dbReference>
<dbReference type="Pfam" id="PF00528">
    <property type="entry name" value="BPD_transp_1"/>
    <property type="match status" value="1"/>
</dbReference>
<feature type="transmembrane region" description="Helical" evidence="7">
    <location>
        <begin position="136"/>
        <end position="162"/>
    </location>
</feature>
<accession>A0A2B8BM63</accession>
<dbReference type="AlphaFoldDB" id="A0A2B8BM63"/>
<feature type="transmembrane region" description="Helical" evidence="7">
    <location>
        <begin position="293"/>
        <end position="319"/>
    </location>
</feature>
<comment type="caution">
    <text evidence="9">The sequence shown here is derived from an EMBL/GenBank/DDBJ whole genome shotgun (WGS) entry which is preliminary data.</text>
</comment>
<evidence type="ECO:0000256" key="2">
    <source>
        <dbReference type="ARBA" id="ARBA00022448"/>
    </source>
</evidence>
<evidence type="ECO:0000256" key="3">
    <source>
        <dbReference type="ARBA" id="ARBA00022475"/>
    </source>
</evidence>
<feature type="domain" description="ABC transmembrane type-1" evidence="8">
    <location>
        <begin position="100"/>
        <end position="316"/>
    </location>
</feature>
<evidence type="ECO:0000313" key="9">
    <source>
        <dbReference type="EMBL" id="PGH58623.1"/>
    </source>
</evidence>
<feature type="transmembrane region" description="Helical" evidence="7">
    <location>
        <begin position="247"/>
        <end position="273"/>
    </location>
</feature>
<evidence type="ECO:0000256" key="5">
    <source>
        <dbReference type="ARBA" id="ARBA00022989"/>
    </source>
</evidence>
<dbReference type="OrthoDB" id="7834831at2"/>
<feature type="transmembrane region" description="Helical" evidence="7">
    <location>
        <begin position="12"/>
        <end position="30"/>
    </location>
</feature>
<dbReference type="PANTHER" id="PTHR43163:SF9">
    <property type="entry name" value="ABC TRANSPORTER PERMEASE PROTEIN"/>
    <property type="match status" value="1"/>
</dbReference>
<sequence>MPTSLRYVFRRLVQALPMAFAIVLLNFLLLKLTPGDLADVIAGESGSATPEFMENLRRLYGLDIPVHLQFVNYIQGILHFDLGYSFRQGMPVGELILERLPATILLSLTAILVALVIGVLLGVVAARSRGSLLDEAISVVSTMGFATPLFWVGLMLIVLFSIELRWLPSAGMVTVGADYRGLWDEWLDIGRHLVLPAVTLSLFFLSIYVRITRSAMLEVYGLDFVRTARAKGLTEARVVIRHVLRNALLPIVTVTGLQLGAIFGGTVVVETVFGWPGLGRLAQEAVFSRDVNLLLGIFLCSSFIVIVVNLAVDLLYAALDPRVEVRQ</sequence>
<keyword evidence="2 7" id="KW-0813">Transport</keyword>
<feature type="transmembrane region" description="Helical" evidence="7">
    <location>
        <begin position="100"/>
        <end position="124"/>
    </location>
</feature>
<keyword evidence="10" id="KW-1185">Reference proteome</keyword>
<name>A0A2B8BM63_9PROT</name>
<dbReference type="Gene3D" id="1.10.3720.10">
    <property type="entry name" value="MetI-like"/>
    <property type="match status" value="1"/>
</dbReference>
<dbReference type="GO" id="GO:0055085">
    <property type="term" value="P:transmembrane transport"/>
    <property type="evidence" value="ECO:0007669"/>
    <property type="project" value="InterPro"/>
</dbReference>
<gene>
    <name evidence="9" type="ORF">CRT60_05650</name>
</gene>
<comment type="subcellular location">
    <subcellularLocation>
        <location evidence="1 7">Cell membrane</location>
        <topology evidence="1 7">Multi-pass membrane protein</topology>
    </subcellularLocation>
</comment>
<comment type="similarity">
    <text evidence="7">Belongs to the binding-protein-dependent transport system permease family.</text>
</comment>
<evidence type="ECO:0000256" key="1">
    <source>
        <dbReference type="ARBA" id="ARBA00004651"/>
    </source>
</evidence>
<evidence type="ECO:0000313" key="10">
    <source>
        <dbReference type="Proteomes" id="UP000225379"/>
    </source>
</evidence>
<keyword evidence="5 7" id="KW-1133">Transmembrane helix</keyword>
<protein>
    <submittedName>
        <fullName evidence="9">ABC transporter permease</fullName>
    </submittedName>
</protein>
<evidence type="ECO:0000256" key="6">
    <source>
        <dbReference type="ARBA" id="ARBA00023136"/>
    </source>
</evidence>
<keyword evidence="6 7" id="KW-0472">Membrane</keyword>
<feature type="transmembrane region" description="Helical" evidence="7">
    <location>
        <begin position="189"/>
        <end position="209"/>
    </location>
</feature>
<dbReference type="GO" id="GO:0005886">
    <property type="term" value="C:plasma membrane"/>
    <property type="evidence" value="ECO:0007669"/>
    <property type="project" value="UniProtKB-SubCell"/>
</dbReference>
<dbReference type="CDD" id="cd06261">
    <property type="entry name" value="TM_PBP2"/>
    <property type="match status" value="1"/>
</dbReference>